<dbReference type="InterPro" id="IPR006139">
    <property type="entry name" value="D-isomer_2_OHA_DH_cat_dom"/>
</dbReference>
<dbReference type="Pfam" id="PF02826">
    <property type="entry name" value="2-Hacid_dh_C"/>
    <property type="match status" value="1"/>
</dbReference>
<dbReference type="OrthoDB" id="7374922at2"/>
<feature type="domain" description="D-isomer specific 2-hydroxyacid dehydrogenase NAD-binding" evidence="6">
    <location>
        <begin position="106"/>
        <end position="281"/>
    </location>
</feature>
<dbReference type="Pfam" id="PF00389">
    <property type="entry name" value="2-Hacid_dh"/>
    <property type="match status" value="1"/>
</dbReference>
<keyword evidence="2 4" id="KW-0560">Oxidoreductase</keyword>
<dbReference type="RefSeq" id="WP_149758984.1">
    <property type="nucleotide sequence ID" value="NZ_FOMS01000025.1"/>
</dbReference>
<dbReference type="InterPro" id="IPR029753">
    <property type="entry name" value="D-isomer_DH_CS"/>
</dbReference>
<dbReference type="InterPro" id="IPR036291">
    <property type="entry name" value="NAD(P)-bd_dom_sf"/>
</dbReference>
<dbReference type="PANTHER" id="PTHR43761">
    <property type="entry name" value="D-ISOMER SPECIFIC 2-HYDROXYACID DEHYDROGENASE FAMILY PROTEIN (AFU_ORTHOLOGUE AFUA_1G13630)"/>
    <property type="match status" value="1"/>
</dbReference>
<dbReference type="InterPro" id="IPR050418">
    <property type="entry name" value="D-iso_2-hydroxyacid_DH_PdxB"/>
</dbReference>
<proteinExistence type="inferred from homology"/>
<comment type="similarity">
    <text evidence="1 4">Belongs to the D-isomer specific 2-hydroxyacid dehydrogenase family.</text>
</comment>
<evidence type="ECO:0000256" key="2">
    <source>
        <dbReference type="ARBA" id="ARBA00023002"/>
    </source>
</evidence>
<dbReference type="PANTHER" id="PTHR43761:SF1">
    <property type="entry name" value="D-ISOMER SPECIFIC 2-HYDROXYACID DEHYDROGENASE CATALYTIC DOMAIN-CONTAINING PROTEIN-RELATED"/>
    <property type="match status" value="1"/>
</dbReference>
<keyword evidence="8" id="KW-1185">Reference proteome</keyword>
<dbReference type="GO" id="GO:0051287">
    <property type="term" value="F:NAD binding"/>
    <property type="evidence" value="ECO:0007669"/>
    <property type="project" value="InterPro"/>
</dbReference>
<dbReference type="InterPro" id="IPR006140">
    <property type="entry name" value="D-isomer_DH_NAD-bd"/>
</dbReference>
<dbReference type="EMBL" id="FOMS01000025">
    <property type="protein sequence ID" value="SFE93202.1"/>
    <property type="molecule type" value="Genomic_DNA"/>
</dbReference>
<reference evidence="7 8" key="1">
    <citation type="submission" date="2016-10" db="EMBL/GenBank/DDBJ databases">
        <authorList>
            <person name="Varghese N."/>
            <person name="Submissions S."/>
        </authorList>
    </citation>
    <scope>NUCLEOTIDE SEQUENCE [LARGE SCALE GENOMIC DNA]</scope>
    <source>
        <strain evidence="8">YIM D21,KCTC 23444,ACCC 10710</strain>
    </source>
</reference>
<keyword evidence="3" id="KW-0520">NAD</keyword>
<accession>A0A1I2EJP3</accession>
<sequence length="319" mass="33649">MQDEVILLTNPIHDDGMRILDGLGEIVVAPDTRPDTLRDLAQGATGIIVRAQLPDDIVTHAPRLRGMVRHGVGLDFIPVASATEHGVPVANLPGSNTASVAEFVFASLLNLRRPAASFDALLRSEGWDVSRATASGTAEIGTTTLGIVGVGSIGRHVARIAGAGFGMRVLGSSRRKGRMPEGVEETDLDQLFVEADAVLLSCALTDETRGMVDARRLGLMKPGAVLINVSRGPVVDTLALCAALREGRLAGAALDVHETHPLPEDAEVLSVPNLQLSPHVAAITSTSMRAMSVGAAEEMRRILTGQDPEHFVNPEIRGL</sequence>
<protein>
    <submittedName>
        <fullName evidence="7">D-3-phosphoglycerate dehydrogenase</fullName>
    </submittedName>
</protein>
<evidence type="ECO:0000259" key="6">
    <source>
        <dbReference type="Pfam" id="PF02826"/>
    </source>
</evidence>
<name>A0A1I2EJP3_9RHOB</name>
<feature type="domain" description="D-isomer specific 2-hydroxyacid dehydrogenase catalytic" evidence="5">
    <location>
        <begin position="6"/>
        <end position="313"/>
    </location>
</feature>
<dbReference type="PROSITE" id="PS00671">
    <property type="entry name" value="D_2_HYDROXYACID_DH_3"/>
    <property type="match status" value="1"/>
</dbReference>
<dbReference type="GO" id="GO:0016616">
    <property type="term" value="F:oxidoreductase activity, acting on the CH-OH group of donors, NAD or NADP as acceptor"/>
    <property type="evidence" value="ECO:0007669"/>
    <property type="project" value="InterPro"/>
</dbReference>
<evidence type="ECO:0000313" key="8">
    <source>
        <dbReference type="Proteomes" id="UP000325289"/>
    </source>
</evidence>
<evidence type="ECO:0000313" key="7">
    <source>
        <dbReference type="EMBL" id="SFE93202.1"/>
    </source>
</evidence>
<dbReference type="Proteomes" id="UP000325289">
    <property type="component" value="Unassembled WGS sequence"/>
</dbReference>
<evidence type="ECO:0000256" key="4">
    <source>
        <dbReference type="RuleBase" id="RU003719"/>
    </source>
</evidence>
<gene>
    <name evidence="7" type="ORF">SAMN04515678_12511</name>
</gene>
<dbReference type="SUPFAM" id="SSF52283">
    <property type="entry name" value="Formate/glycerate dehydrogenase catalytic domain-like"/>
    <property type="match status" value="1"/>
</dbReference>
<dbReference type="AlphaFoldDB" id="A0A1I2EJP3"/>
<evidence type="ECO:0000256" key="3">
    <source>
        <dbReference type="ARBA" id="ARBA00023027"/>
    </source>
</evidence>
<evidence type="ECO:0000256" key="1">
    <source>
        <dbReference type="ARBA" id="ARBA00005854"/>
    </source>
</evidence>
<evidence type="ECO:0000259" key="5">
    <source>
        <dbReference type="Pfam" id="PF00389"/>
    </source>
</evidence>
<organism evidence="7 8">
    <name type="scientific">Roseivivax sediminis</name>
    <dbReference type="NCBI Taxonomy" id="936889"/>
    <lineage>
        <taxon>Bacteria</taxon>
        <taxon>Pseudomonadati</taxon>
        <taxon>Pseudomonadota</taxon>
        <taxon>Alphaproteobacteria</taxon>
        <taxon>Rhodobacterales</taxon>
        <taxon>Roseobacteraceae</taxon>
        <taxon>Roseivivax</taxon>
    </lineage>
</organism>
<dbReference type="Gene3D" id="3.40.50.720">
    <property type="entry name" value="NAD(P)-binding Rossmann-like Domain"/>
    <property type="match status" value="2"/>
</dbReference>
<dbReference type="SUPFAM" id="SSF51735">
    <property type="entry name" value="NAD(P)-binding Rossmann-fold domains"/>
    <property type="match status" value="1"/>
</dbReference>